<dbReference type="VEuPathDB" id="FungiDB:MYCFIDRAFT_169072"/>
<evidence type="ECO:0000313" key="1">
    <source>
        <dbReference type="EMBL" id="EME87214.1"/>
    </source>
</evidence>
<dbReference type="KEGG" id="pfj:MYCFIDRAFT_169072"/>
<keyword evidence="2" id="KW-1185">Reference proteome</keyword>
<dbReference type="GeneID" id="19332310"/>
<reference evidence="1 2" key="1">
    <citation type="journal article" date="2012" name="PLoS Pathog.">
        <title>Diverse lifestyles and strategies of plant pathogenesis encoded in the genomes of eighteen Dothideomycetes fungi.</title>
        <authorList>
            <person name="Ohm R.A."/>
            <person name="Feau N."/>
            <person name="Henrissat B."/>
            <person name="Schoch C.L."/>
            <person name="Horwitz B.A."/>
            <person name="Barry K.W."/>
            <person name="Condon B.J."/>
            <person name="Copeland A.C."/>
            <person name="Dhillon B."/>
            <person name="Glaser F."/>
            <person name="Hesse C.N."/>
            <person name="Kosti I."/>
            <person name="LaButti K."/>
            <person name="Lindquist E.A."/>
            <person name="Lucas S."/>
            <person name="Salamov A.A."/>
            <person name="Bradshaw R.E."/>
            <person name="Ciuffetti L."/>
            <person name="Hamelin R.C."/>
            <person name="Kema G.H.J."/>
            <person name="Lawrence C."/>
            <person name="Scott J.A."/>
            <person name="Spatafora J.W."/>
            <person name="Turgeon B.G."/>
            <person name="de Wit P.J.G.M."/>
            <person name="Zhong S."/>
            <person name="Goodwin S.B."/>
            <person name="Grigoriev I.V."/>
        </authorList>
    </citation>
    <scope>NUCLEOTIDE SEQUENCE [LARGE SCALE GENOMIC DNA]</scope>
    <source>
        <strain evidence="1 2">CIRAD86</strain>
    </source>
</reference>
<gene>
    <name evidence="1" type="ORF">MYCFIDRAFT_169072</name>
</gene>
<dbReference type="HOGENOM" id="CLU_1678689_0_0_1"/>
<sequence length="157" mass="17285">MHSSLGSTLIADHDSPYHQPHAKFCQGLSELAGRRSFRAPASQANVSSEMPLSFCEVGWHGLIPNLPGLARQKMAIVANYYNGTKVIVASERRWCGSLIYIILMQSRLVSSPSNRGALRLSSACRCWAVARLAGRHRRLGDGGDCPKILNLRKLRKS</sequence>
<name>N1Q5N3_PSEFD</name>
<accession>N1Q5N3</accession>
<dbReference type="AlphaFoldDB" id="N1Q5N3"/>
<dbReference type="EMBL" id="KB446555">
    <property type="protein sequence ID" value="EME87214.1"/>
    <property type="molecule type" value="Genomic_DNA"/>
</dbReference>
<dbReference type="Proteomes" id="UP000016932">
    <property type="component" value="Unassembled WGS sequence"/>
</dbReference>
<evidence type="ECO:0000313" key="2">
    <source>
        <dbReference type="Proteomes" id="UP000016932"/>
    </source>
</evidence>
<dbReference type="RefSeq" id="XP_007920741.1">
    <property type="nucleotide sequence ID" value="XM_007922550.1"/>
</dbReference>
<organism evidence="1 2">
    <name type="scientific">Pseudocercospora fijiensis (strain CIRAD86)</name>
    <name type="common">Black leaf streak disease fungus</name>
    <name type="synonym">Mycosphaerella fijiensis</name>
    <dbReference type="NCBI Taxonomy" id="383855"/>
    <lineage>
        <taxon>Eukaryota</taxon>
        <taxon>Fungi</taxon>
        <taxon>Dikarya</taxon>
        <taxon>Ascomycota</taxon>
        <taxon>Pezizomycotina</taxon>
        <taxon>Dothideomycetes</taxon>
        <taxon>Dothideomycetidae</taxon>
        <taxon>Mycosphaerellales</taxon>
        <taxon>Mycosphaerellaceae</taxon>
        <taxon>Pseudocercospora</taxon>
    </lineage>
</organism>
<proteinExistence type="predicted"/>
<protein>
    <submittedName>
        <fullName evidence="1">Uncharacterized protein</fullName>
    </submittedName>
</protein>